<comment type="caution">
    <text evidence="5">The sequence shown here is derived from an EMBL/GenBank/DDBJ whole genome shotgun (WGS) entry which is preliminary data.</text>
</comment>
<accession>A0A5N0UTU3</accession>
<evidence type="ECO:0000313" key="5">
    <source>
        <dbReference type="EMBL" id="KAA9152916.1"/>
    </source>
</evidence>
<evidence type="ECO:0000313" key="6">
    <source>
        <dbReference type="Proteomes" id="UP000319769"/>
    </source>
</evidence>
<dbReference type="Gene3D" id="1.10.357.10">
    <property type="entry name" value="Tetracycline Repressor, domain 2"/>
    <property type="match status" value="1"/>
</dbReference>
<dbReference type="PRINTS" id="PR00455">
    <property type="entry name" value="HTHTETR"/>
</dbReference>
<reference evidence="5" key="1">
    <citation type="submission" date="2019-09" db="EMBL/GenBank/DDBJ databases">
        <authorList>
            <person name="Teo W.F.A."/>
            <person name="Duangmal K."/>
        </authorList>
    </citation>
    <scope>NUCLEOTIDE SEQUENCE [LARGE SCALE GENOMIC DNA]</scope>
    <source>
        <strain evidence="5">K81G1</strain>
    </source>
</reference>
<dbReference type="Proteomes" id="UP000319769">
    <property type="component" value="Unassembled WGS sequence"/>
</dbReference>
<feature type="DNA-binding region" description="H-T-H motif" evidence="2">
    <location>
        <begin position="44"/>
        <end position="63"/>
    </location>
</feature>
<dbReference type="RefSeq" id="WP_144756655.1">
    <property type="nucleotide sequence ID" value="NZ_VMNW02000082.1"/>
</dbReference>
<dbReference type="EMBL" id="VMNW02000082">
    <property type="protein sequence ID" value="KAA9152916.1"/>
    <property type="molecule type" value="Genomic_DNA"/>
</dbReference>
<dbReference type="InterPro" id="IPR050109">
    <property type="entry name" value="HTH-type_TetR-like_transc_reg"/>
</dbReference>
<dbReference type="SUPFAM" id="SSF48498">
    <property type="entry name" value="Tetracyclin repressor-like, C-terminal domain"/>
    <property type="match status" value="1"/>
</dbReference>
<dbReference type="InterPro" id="IPR009057">
    <property type="entry name" value="Homeodomain-like_sf"/>
</dbReference>
<dbReference type="Gene3D" id="1.10.10.60">
    <property type="entry name" value="Homeodomain-like"/>
    <property type="match status" value="1"/>
</dbReference>
<keyword evidence="6" id="KW-1185">Reference proteome</keyword>
<dbReference type="SUPFAM" id="SSF46689">
    <property type="entry name" value="Homeodomain-like"/>
    <property type="match status" value="1"/>
</dbReference>
<dbReference type="PANTHER" id="PTHR30055">
    <property type="entry name" value="HTH-TYPE TRANSCRIPTIONAL REGULATOR RUTR"/>
    <property type="match status" value="1"/>
</dbReference>
<gene>
    <name evidence="5" type="ORF">FPZ12_035995</name>
</gene>
<organism evidence="5 6">
    <name type="scientific">Amycolatopsis acidicola</name>
    <dbReference type="NCBI Taxonomy" id="2596893"/>
    <lineage>
        <taxon>Bacteria</taxon>
        <taxon>Bacillati</taxon>
        <taxon>Actinomycetota</taxon>
        <taxon>Actinomycetes</taxon>
        <taxon>Pseudonocardiales</taxon>
        <taxon>Pseudonocardiaceae</taxon>
        <taxon>Amycolatopsis</taxon>
    </lineage>
</organism>
<evidence type="ECO:0000259" key="4">
    <source>
        <dbReference type="PROSITE" id="PS50977"/>
    </source>
</evidence>
<evidence type="ECO:0000256" key="2">
    <source>
        <dbReference type="PROSITE-ProRule" id="PRU00335"/>
    </source>
</evidence>
<keyword evidence="1 2" id="KW-0238">DNA-binding</keyword>
<dbReference type="Pfam" id="PF17920">
    <property type="entry name" value="TetR_C_16"/>
    <property type="match status" value="1"/>
</dbReference>
<protein>
    <submittedName>
        <fullName evidence="5">TetR/AcrR family transcriptional regulator</fullName>
    </submittedName>
</protein>
<sequence>MRTIDEQPPGGKRRGRRPGGQDTRTALIAAAREVFSENGYDGATVRAIASRAGVDAAMVNHWFGGKDALFATAVLELPFDPAEVVSALLEGEVDTLGERIVRRFVTTWDATDGGSFPALIRSLASHDKAALALRNFLIENILNRVIDRIEADHPQLRAGLCASQLIGLGMVRYVAEFEPLSSAEIEWLATAVGPTMQRYLTGELELPRSN</sequence>
<proteinExistence type="predicted"/>
<dbReference type="InterPro" id="IPR036271">
    <property type="entry name" value="Tet_transcr_reg_TetR-rel_C_sf"/>
</dbReference>
<dbReference type="Pfam" id="PF00440">
    <property type="entry name" value="TetR_N"/>
    <property type="match status" value="1"/>
</dbReference>
<dbReference type="PANTHER" id="PTHR30055:SF235">
    <property type="entry name" value="TRANSCRIPTIONAL REGULATORY PROTEIN"/>
    <property type="match status" value="1"/>
</dbReference>
<dbReference type="GO" id="GO:0000976">
    <property type="term" value="F:transcription cis-regulatory region binding"/>
    <property type="evidence" value="ECO:0007669"/>
    <property type="project" value="TreeGrafter"/>
</dbReference>
<feature type="region of interest" description="Disordered" evidence="3">
    <location>
        <begin position="1"/>
        <end position="21"/>
    </location>
</feature>
<feature type="domain" description="HTH tetR-type" evidence="4">
    <location>
        <begin position="21"/>
        <end position="81"/>
    </location>
</feature>
<dbReference type="InterPro" id="IPR001647">
    <property type="entry name" value="HTH_TetR"/>
</dbReference>
<dbReference type="GO" id="GO:0003700">
    <property type="term" value="F:DNA-binding transcription factor activity"/>
    <property type="evidence" value="ECO:0007669"/>
    <property type="project" value="TreeGrafter"/>
</dbReference>
<dbReference type="AlphaFoldDB" id="A0A5N0UTU3"/>
<dbReference type="InterPro" id="IPR041678">
    <property type="entry name" value="TetR_C_16"/>
</dbReference>
<name>A0A5N0UTU3_9PSEU</name>
<evidence type="ECO:0000256" key="3">
    <source>
        <dbReference type="SAM" id="MobiDB-lite"/>
    </source>
</evidence>
<evidence type="ECO:0000256" key="1">
    <source>
        <dbReference type="ARBA" id="ARBA00023125"/>
    </source>
</evidence>
<dbReference type="PROSITE" id="PS50977">
    <property type="entry name" value="HTH_TETR_2"/>
    <property type="match status" value="1"/>
</dbReference>
<dbReference type="OrthoDB" id="3210235at2"/>